<dbReference type="AlphaFoldDB" id="A0A226EXA6"/>
<name>A0A226EXA6_FOLCA</name>
<evidence type="ECO:0000313" key="3">
    <source>
        <dbReference type="Proteomes" id="UP000198287"/>
    </source>
</evidence>
<evidence type="ECO:0000313" key="2">
    <source>
        <dbReference type="EMBL" id="OXA61808.1"/>
    </source>
</evidence>
<sequence>MLENGNHKEFTECVKSPDLNSNKELSPAKEQELDILFENTTQVLVPLLNHALISSSDRIRLYSLYKQATVGNCPISFNFGGSGGFWGKMNWLSLRGMPSSQAETVYINFYEALRHKEIEHLIQRNYAGAITQEFKTLHNFEPILHPGHVLIPVNQLPPHVLYEYNSAVKTKYMAAGRGKFAYDEAAIQNPRPISDSHFVSIWTDTHFSKLVTHLDPNRTELAPFRELFKLQENDDADYFIADLTGVHALPLRKRNKAVLCPCVVLLRRGSSSGDVVLVAVAIENLVETRALQNSKSLNMPPFPAVLNNLRLVYPGDGVAWEISKLHAPLNAIYTCGIGQHTVLHASLASPISFTYESMLSKSTNLHCNSVLNRIIGVHSYVQCGVDSNAFDFKESVVYAEGSPYYPWLVDTSGGGVHSIVQLICDGWGESETGQHPIYDGYMNSRNENIISEMDYEDVLPFRKLINAFLFPINNFVSNVVQLVIEDPAEQLYVSEFLIQLKDKLPLESWVRGEIQNCFDLNGNLIRERGVAAAGKLIEKLLTYFILNAIQHSVEHFLLEGWQLKDIHGVIRIGVDFKDKRIGREAISNCMRQINSIADRSRMYLMSNMVSYPHLSRNFADFFIKEGGYFGNEFSGRLCPKKFAILKSYQEDFVVGLERIFEDKCITKVCPHITLSDLGVSVQS</sequence>
<evidence type="ECO:0000259" key="1">
    <source>
        <dbReference type="Pfam" id="PF00887"/>
    </source>
</evidence>
<protein>
    <submittedName>
        <fullName evidence="2">Acyl-CoA-binding protein</fullName>
    </submittedName>
</protein>
<dbReference type="Gene3D" id="1.20.80.10">
    <property type="match status" value="1"/>
</dbReference>
<reference evidence="2 3" key="1">
    <citation type="submission" date="2015-12" db="EMBL/GenBank/DDBJ databases">
        <title>The genome of Folsomia candida.</title>
        <authorList>
            <person name="Faddeeva A."/>
            <person name="Derks M.F."/>
            <person name="Anvar Y."/>
            <person name="Smit S."/>
            <person name="Van Straalen N."/>
            <person name="Roelofs D."/>
        </authorList>
    </citation>
    <scope>NUCLEOTIDE SEQUENCE [LARGE SCALE GENOMIC DNA]</scope>
    <source>
        <strain evidence="2 3">VU population</strain>
        <tissue evidence="2">Whole body</tissue>
    </source>
</reference>
<dbReference type="SUPFAM" id="SSF47027">
    <property type="entry name" value="Acyl-CoA binding protein"/>
    <property type="match status" value="1"/>
</dbReference>
<dbReference type="InterPro" id="IPR014352">
    <property type="entry name" value="FERM/acyl-CoA-bd_prot_sf"/>
</dbReference>
<dbReference type="GO" id="GO:0000062">
    <property type="term" value="F:fatty-acyl-CoA binding"/>
    <property type="evidence" value="ECO:0007669"/>
    <property type="project" value="InterPro"/>
</dbReference>
<dbReference type="Proteomes" id="UP000198287">
    <property type="component" value="Unassembled WGS sequence"/>
</dbReference>
<feature type="domain" description="ACB" evidence="1">
    <location>
        <begin position="37"/>
        <end position="108"/>
    </location>
</feature>
<comment type="caution">
    <text evidence="2">The sequence shown here is derived from an EMBL/GenBank/DDBJ whole genome shotgun (WGS) entry which is preliminary data.</text>
</comment>
<dbReference type="InterPro" id="IPR000582">
    <property type="entry name" value="Acyl-CoA-binding_protein"/>
</dbReference>
<keyword evidence="3" id="KW-1185">Reference proteome</keyword>
<accession>A0A226EXA6</accession>
<dbReference type="Pfam" id="PF00887">
    <property type="entry name" value="ACBP"/>
    <property type="match status" value="1"/>
</dbReference>
<dbReference type="InterPro" id="IPR035984">
    <property type="entry name" value="Acyl-CoA-binding_sf"/>
</dbReference>
<proteinExistence type="predicted"/>
<dbReference type="EMBL" id="LNIX01000001">
    <property type="protein sequence ID" value="OXA61808.1"/>
    <property type="molecule type" value="Genomic_DNA"/>
</dbReference>
<organism evidence="2 3">
    <name type="scientific">Folsomia candida</name>
    <name type="common">Springtail</name>
    <dbReference type="NCBI Taxonomy" id="158441"/>
    <lineage>
        <taxon>Eukaryota</taxon>
        <taxon>Metazoa</taxon>
        <taxon>Ecdysozoa</taxon>
        <taxon>Arthropoda</taxon>
        <taxon>Hexapoda</taxon>
        <taxon>Collembola</taxon>
        <taxon>Entomobryomorpha</taxon>
        <taxon>Isotomoidea</taxon>
        <taxon>Isotomidae</taxon>
        <taxon>Proisotominae</taxon>
        <taxon>Folsomia</taxon>
    </lineage>
</organism>
<gene>
    <name evidence="2" type="ORF">Fcan01_00598</name>
</gene>
<dbReference type="OrthoDB" id="346910at2759"/>